<dbReference type="PANTHER" id="PTHR11527">
    <property type="entry name" value="HEAT-SHOCK PROTEIN 20 FAMILY MEMBER"/>
    <property type="match status" value="1"/>
</dbReference>
<comment type="similarity">
    <text evidence="1 2">Belongs to the small heat shock protein (HSP20) family.</text>
</comment>
<name>A0A6B0T1M5_9EURY</name>
<proteinExistence type="inferred from homology"/>
<dbReference type="InterPro" id="IPR008978">
    <property type="entry name" value="HSP20-like_chaperone"/>
</dbReference>
<organism evidence="5 6">
    <name type="scientific">Halobaculum saliterrae</name>
    <dbReference type="NCBI Taxonomy" id="2073113"/>
    <lineage>
        <taxon>Archaea</taxon>
        <taxon>Methanobacteriati</taxon>
        <taxon>Methanobacteriota</taxon>
        <taxon>Stenosarchaea group</taxon>
        <taxon>Halobacteria</taxon>
        <taxon>Halobacteriales</taxon>
        <taxon>Haloferacaceae</taxon>
        <taxon>Halobaculum</taxon>
    </lineage>
</organism>
<reference evidence="5 6" key="1">
    <citation type="submission" date="2019-12" db="EMBL/GenBank/DDBJ databases">
        <title>Isolation and characterization of three novel carbon monoxide-oxidizing members of Halobacteria from salione crusts and soils.</title>
        <authorList>
            <person name="Myers M.R."/>
            <person name="King G.M."/>
        </authorList>
    </citation>
    <scope>NUCLEOTIDE SEQUENCE [LARGE SCALE GENOMIC DNA]</scope>
    <source>
        <strain evidence="5 6">WSA2</strain>
    </source>
</reference>
<dbReference type="InterPro" id="IPR002068">
    <property type="entry name" value="A-crystallin/Hsp20_dom"/>
</dbReference>
<keyword evidence="6" id="KW-1185">Reference proteome</keyword>
<gene>
    <name evidence="5" type="ORF">GRX01_14450</name>
</gene>
<dbReference type="CDD" id="cd06464">
    <property type="entry name" value="ACD_sHsps-like"/>
    <property type="match status" value="1"/>
</dbReference>
<evidence type="ECO:0000256" key="3">
    <source>
        <dbReference type="SAM" id="MobiDB-lite"/>
    </source>
</evidence>
<dbReference type="AlphaFoldDB" id="A0A6B0T1M5"/>
<dbReference type="Proteomes" id="UP000437065">
    <property type="component" value="Unassembled WGS sequence"/>
</dbReference>
<feature type="domain" description="SHSP" evidence="4">
    <location>
        <begin position="29"/>
        <end position="145"/>
    </location>
</feature>
<evidence type="ECO:0000313" key="5">
    <source>
        <dbReference type="EMBL" id="MXR42532.1"/>
    </source>
</evidence>
<dbReference type="InterPro" id="IPR031107">
    <property type="entry name" value="Small_HSP"/>
</dbReference>
<feature type="region of interest" description="Disordered" evidence="3">
    <location>
        <begin position="72"/>
        <end position="145"/>
    </location>
</feature>
<dbReference type="SUPFAM" id="SSF49764">
    <property type="entry name" value="HSP20-like chaperones"/>
    <property type="match status" value="1"/>
</dbReference>
<dbReference type="Pfam" id="PF00011">
    <property type="entry name" value="HSP20"/>
    <property type="match status" value="1"/>
</dbReference>
<sequence length="145" mass="15983">MTERTPFDDVTDLLEQLGEELDEVDTTLGNPGRGDVPVDLLERDGEFVVVADLPGFGDEDVEVTVSGRTLTLRAESDDEETSAGAAPDGQYHRRERRRRSVTRRVQLPDEVNESEATATYDHGVLTVTLPKREPDSGDGTQIDVE</sequence>
<evidence type="ECO:0000256" key="2">
    <source>
        <dbReference type="RuleBase" id="RU003616"/>
    </source>
</evidence>
<evidence type="ECO:0000313" key="6">
    <source>
        <dbReference type="Proteomes" id="UP000437065"/>
    </source>
</evidence>
<comment type="caution">
    <text evidence="5">The sequence shown here is derived from an EMBL/GenBank/DDBJ whole genome shotgun (WGS) entry which is preliminary data.</text>
</comment>
<dbReference type="OrthoDB" id="198277at2157"/>
<dbReference type="EMBL" id="WUUS01000009">
    <property type="protein sequence ID" value="MXR42532.1"/>
    <property type="molecule type" value="Genomic_DNA"/>
</dbReference>
<dbReference type="PROSITE" id="PS01031">
    <property type="entry name" value="SHSP"/>
    <property type="match status" value="1"/>
</dbReference>
<dbReference type="Gene3D" id="2.60.40.790">
    <property type="match status" value="1"/>
</dbReference>
<evidence type="ECO:0000259" key="4">
    <source>
        <dbReference type="PROSITE" id="PS01031"/>
    </source>
</evidence>
<dbReference type="RefSeq" id="WP_159668963.1">
    <property type="nucleotide sequence ID" value="NZ_WUUS01000009.1"/>
</dbReference>
<protein>
    <submittedName>
        <fullName evidence="5">Hsp20 family protein</fullName>
    </submittedName>
</protein>
<feature type="compositionally biased region" description="Basic residues" evidence="3">
    <location>
        <begin position="93"/>
        <end position="102"/>
    </location>
</feature>
<evidence type="ECO:0000256" key="1">
    <source>
        <dbReference type="PROSITE-ProRule" id="PRU00285"/>
    </source>
</evidence>
<accession>A0A6B0T1M5</accession>